<sequence length="360" mass="40493">MSNEISTDIIDKVLAGKVNFNDALILLECDPATIFKFADQLKSILVGNTVTYIVNRNINFSDQCIGTCRFCAFKDHLGFRLTIDEIMDKTTMAVQNGAREVCIQGALMDDMYLEDYCNILTTIKSPFPQLHIHAFSPMEVFHMARNSNTGIKETLEILKNSGLDTMPGTAAEILSDRVRRIICPDKLTTQQWLDVVETAHRTGIRTTATIMYGSIETLEERIEHILLIRDLQLKTGGFTEFVPLPFMPDNNPLGKQLKEEGCYATTGIEDLMLHAMARILLFPHVKNIQASWVKLGKKLAQYALFCGANDLGGTLMEEKISKSAGALNGEYMTVEEFEWIIRGAGREPVQRDTLYRQLLK</sequence>
<proteinExistence type="predicted"/>
<reference evidence="1" key="1">
    <citation type="submission" date="2018-09" db="EMBL/GenBank/DDBJ databases">
        <title>A genomic encyclopedia of anaerobic methanotrophic archaea.</title>
        <authorList>
            <person name="Skennerton C.T."/>
            <person name="Chadwick G.L."/>
            <person name="Laso-Perez R."/>
            <person name="Leu A.O."/>
            <person name="Speth D.R."/>
            <person name="Yu H."/>
            <person name="Morgan-Lang C."/>
            <person name="Hatzenpichler R."/>
            <person name="Goudeau D."/>
            <person name="Malmstrom R."/>
            <person name="Woyke T."/>
            <person name="Hallam S."/>
            <person name="Tyson G.W."/>
            <person name="Wegener G."/>
            <person name="Boetius A."/>
            <person name="Orphan V.J."/>
        </authorList>
    </citation>
    <scope>NUCLEOTIDE SEQUENCE</scope>
    <source>
        <strain evidence="1">CONS3730D10UFb2</strain>
    </source>
</reference>
<evidence type="ECO:0000313" key="2">
    <source>
        <dbReference type="Proteomes" id="UP000315423"/>
    </source>
</evidence>
<accession>A0AC61S9G4</accession>
<protein>
    <submittedName>
        <fullName evidence="1">7,8-didemethyl-8-hydroxy-5-deazariboflavin synthase subunit CofH</fullName>
        <ecNumber evidence="1">2.5.1.147</ecNumber>
    </submittedName>
</protein>
<dbReference type="Proteomes" id="UP000315423">
    <property type="component" value="Unassembled WGS sequence"/>
</dbReference>
<name>A0AC61S9G4_9EURY</name>
<keyword evidence="1" id="KW-0808">Transferase</keyword>
<comment type="caution">
    <text evidence="1">The sequence shown here is derived from an EMBL/GenBank/DDBJ whole genome shotgun (WGS) entry which is preliminary data.</text>
</comment>
<dbReference type="EC" id="2.5.1.147" evidence="1"/>
<organism evidence="1 2">
    <name type="scientific">Candidatus Methanomarinus sp</name>
    <dbReference type="NCBI Taxonomy" id="3386244"/>
    <lineage>
        <taxon>Archaea</taxon>
        <taxon>Methanobacteriati</taxon>
        <taxon>Methanobacteriota</taxon>
        <taxon>Stenosarchaea group</taxon>
        <taxon>Methanomicrobia</taxon>
        <taxon>Methanosarcinales</taxon>
        <taxon>ANME-2 cluster</taxon>
        <taxon>Candidatus Methanocomedenaceae</taxon>
        <taxon>Candidatus Methanomarinus</taxon>
    </lineage>
</organism>
<evidence type="ECO:0000313" key="1">
    <source>
        <dbReference type="EMBL" id="TKY91262.1"/>
    </source>
</evidence>
<gene>
    <name evidence="1" type="primary">cofH</name>
    <name evidence="1" type="ORF">C5S46_06780</name>
</gene>
<dbReference type="EMBL" id="QYBA01000231">
    <property type="protein sequence ID" value="TKY91262.1"/>
    <property type="molecule type" value="Genomic_DNA"/>
</dbReference>